<evidence type="ECO:0000256" key="1">
    <source>
        <dbReference type="SAM" id="MobiDB-lite"/>
    </source>
</evidence>
<organism evidence="2 3">
    <name type="scientific">Oedothorax gibbosus</name>
    <dbReference type="NCBI Taxonomy" id="931172"/>
    <lineage>
        <taxon>Eukaryota</taxon>
        <taxon>Metazoa</taxon>
        <taxon>Ecdysozoa</taxon>
        <taxon>Arthropoda</taxon>
        <taxon>Chelicerata</taxon>
        <taxon>Arachnida</taxon>
        <taxon>Araneae</taxon>
        <taxon>Araneomorphae</taxon>
        <taxon>Entelegynae</taxon>
        <taxon>Araneoidea</taxon>
        <taxon>Linyphiidae</taxon>
        <taxon>Erigoninae</taxon>
        <taxon>Oedothorax</taxon>
    </lineage>
</organism>
<dbReference type="AlphaFoldDB" id="A0AAV6UFE9"/>
<accession>A0AAV6UFE9</accession>
<proteinExistence type="predicted"/>
<feature type="region of interest" description="Disordered" evidence="1">
    <location>
        <begin position="83"/>
        <end position="107"/>
    </location>
</feature>
<comment type="caution">
    <text evidence="2">The sequence shown here is derived from an EMBL/GenBank/DDBJ whole genome shotgun (WGS) entry which is preliminary data.</text>
</comment>
<reference evidence="2 3" key="1">
    <citation type="journal article" date="2022" name="Nat. Ecol. Evol.">
        <title>A masculinizing supergene underlies an exaggerated male reproductive morph in a spider.</title>
        <authorList>
            <person name="Hendrickx F."/>
            <person name="De Corte Z."/>
            <person name="Sonet G."/>
            <person name="Van Belleghem S.M."/>
            <person name="Kostlbacher S."/>
            <person name="Vangestel C."/>
        </authorList>
    </citation>
    <scope>NUCLEOTIDE SEQUENCE [LARGE SCALE GENOMIC DNA]</scope>
    <source>
        <strain evidence="2">W744_W776</strain>
    </source>
</reference>
<dbReference type="EMBL" id="JAFNEN010000446">
    <property type="protein sequence ID" value="KAG8182815.1"/>
    <property type="molecule type" value="Genomic_DNA"/>
</dbReference>
<name>A0AAV6UFE9_9ARAC</name>
<feature type="compositionally biased region" description="Basic residues" evidence="1">
    <location>
        <begin position="94"/>
        <end position="107"/>
    </location>
</feature>
<dbReference type="Proteomes" id="UP000827092">
    <property type="component" value="Unassembled WGS sequence"/>
</dbReference>
<gene>
    <name evidence="2" type="ORF">JTE90_003488</name>
</gene>
<keyword evidence="3" id="KW-1185">Reference proteome</keyword>
<protein>
    <submittedName>
        <fullName evidence="2">Uncharacterized protein</fullName>
    </submittedName>
</protein>
<evidence type="ECO:0000313" key="2">
    <source>
        <dbReference type="EMBL" id="KAG8182815.1"/>
    </source>
</evidence>
<evidence type="ECO:0000313" key="3">
    <source>
        <dbReference type="Proteomes" id="UP000827092"/>
    </source>
</evidence>
<sequence>MSHRPLSSCDRACDTFVSGKRILSAQVVFESSTISDAVGNESFVDESLSNEDEITGAVTNEDEITGAVTNEDEITEAVTNEDEITEAVAATSSSRKRAKKQKKPSDF</sequence>